<keyword evidence="1" id="KW-1133">Transmembrane helix</keyword>
<keyword evidence="1" id="KW-0472">Membrane</keyword>
<accession>A0A914KL44</accession>
<dbReference type="AlphaFoldDB" id="A0A914KL44"/>
<protein>
    <submittedName>
        <fullName evidence="3">Uncharacterized protein</fullName>
    </submittedName>
</protein>
<proteinExistence type="predicted"/>
<dbReference type="Proteomes" id="UP000887563">
    <property type="component" value="Unplaced"/>
</dbReference>
<dbReference type="WBParaSite" id="Minc3s00037g02178">
    <property type="protein sequence ID" value="Minc3s00037g02178"/>
    <property type="gene ID" value="Minc3s00037g02178"/>
</dbReference>
<organism evidence="2 3">
    <name type="scientific">Meloidogyne incognita</name>
    <name type="common">Southern root-knot nematode worm</name>
    <name type="synonym">Oxyuris incognita</name>
    <dbReference type="NCBI Taxonomy" id="6306"/>
    <lineage>
        <taxon>Eukaryota</taxon>
        <taxon>Metazoa</taxon>
        <taxon>Ecdysozoa</taxon>
        <taxon>Nematoda</taxon>
        <taxon>Chromadorea</taxon>
        <taxon>Rhabditida</taxon>
        <taxon>Tylenchina</taxon>
        <taxon>Tylenchomorpha</taxon>
        <taxon>Tylenchoidea</taxon>
        <taxon>Meloidogynidae</taxon>
        <taxon>Meloidogyninae</taxon>
        <taxon>Meloidogyne</taxon>
        <taxon>Meloidogyne incognita group</taxon>
    </lineage>
</organism>
<keyword evidence="2" id="KW-1185">Reference proteome</keyword>
<feature type="transmembrane region" description="Helical" evidence="1">
    <location>
        <begin position="102"/>
        <end position="122"/>
    </location>
</feature>
<reference evidence="3" key="1">
    <citation type="submission" date="2022-11" db="UniProtKB">
        <authorList>
            <consortium name="WormBaseParasite"/>
        </authorList>
    </citation>
    <scope>IDENTIFICATION</scope>
</reference>
<feature type="transmembrane region" description="Helical" evidence="1">
    <location>
        <begin position="69"/>
        <end position="90"/>
    </location>
</feature>
<evidence type="ECO:0000313" key="2">
    <source>
        <dbReference type="Proteomes" id="UP000887563"/>
    </source>
</evidence>
<sequence>MLIGAEYGWRTAFCLFLFPVADFFFKNEIKNWCWLMSLLAAYCFYATGNQRTLNSIPWRAAFVVLPGNFAFKWVSASFILTAMFFGQLLASLMAHMKEEETAPFYLILFLAIKVGNMIFDFLKFKKKTRERNFYYYP</sequence>
<name>A0A914KL44_MELIC</name>
<feature type="transmembrane region" description="Helical" evidence="1">
    <location>
        <begin position="31"/>
        <end position="48"/>
    </location>
</feature>
<keyword evidence="1" id="KW-0812">Transmembrane</keyword>
<evidence type="ECO:0000313" key="3">
    <source>
        <dbReference type="WBParaSite" id="Minc3s00037g02178"/>
    </source>
</evidence>
<evidence type="ECO:0000256" key="1">
    <source>
        <dbReference type="SAM" id="Phobius"/>
    </source>
</evidence>